<gene>
    <name evidence="1" type="ORF">S01H1_36981</name>
</gene>
<dbReference type="AlphaFoldDB" id="X0W8C6"/>
<organism evidence="1">
    <name type="scientific">marine sediment metagenome</name>
    <dbReference type="NCBI Taxonomy" id="412755"/>
    <lineage>
        <taxon>unclassified sequences</taxon>
        <taxon>metagenomes</taxon>
        <taxon>ecological metagenomes</taxon>
    </lineage>
</organism>
<accession>X0W8C6</accession>
<evidence type="ECO:0000313" key="1">
    <source>
        <dbReference type="EMBL" id="GAG08891.1"/>
    </source>
</evidence>
<dbReference type="EMBL" id="BARS01023208">
    <property type="protein sequence ID" value="GAG08891.1"/>
    <property type="molecule type" value="Genomic_DNA"/>
</dbReference>
<feature type="non-terminal residue" evidence="1">
    <location>
        <position position="52"/>
    </location>
</feature>
<name>X0W8C6_9ZZZZ</name>
<protein>
    <submittedName>
        <fullName evidence="1">Uncharacterized protein</fullName>
    </submittedName>
</protein>
<proteinExistence type="predicted"/>
<sequence>MISDKLLTKRTFAQRNFLGVYYERGHTRDEVNGIAGVPLPYPSHSHYDANYR</sequence>
<reference evidence="1" key="1">
    <citation type="journal article" date="2014" name="Front. Microbiol.">
        <title>High frequency of phylogenetically diverse reductive dehalogenase-homologous genes in deep subseafloor sedimentary metagenomes.</title>
        <authorList>
            <person name="Kawai M."/>
            <person name="Futagami T."/>
            <person name="Toyoda A."/>
            <person name="Takaki Y."/>
            <person name="Nishi S."/>
            <person name="Hori S."/>
            <person name="Arai W."/>
            <person name="Tsubouchi T."/>
            <person name="Morono Y."/>
            <person name="Uchiyama I."/>
            <person name="Ito T."/>
            <person name="Fujiyama A."/>
            <person name="Inagaki F."/>
            <person name="Takami H."/>
        </authorList>
    </citation>
    <scope>NUCLEOTIDE SEQUENCE</scope>
    <source>
        <strain evidence="1">Expedition CK06-06</strain>
    </source>
</reference>
<comment type="caution">
    <text evidence="1">The sequence shown here is derived from an EMBL/GenBank/DDBJ whole genome shotgun (WGS) entry which is preliminary data.</text>
</comment>